<gene>
    <name evidence="4" type="ORF">Taro_047297</name>
</gene>
<dbReference type="InterPro" id="IPR011009">
    <property type="entry name" value="Kinase-like_dom_sf"/>
</dbReference>
<dbReference type="InterPro" id="IPR000719">
    <property type="entry name" value="Prot_kinase_dom"/>
</dbReference>
<dbReference type="PROSITE" id="PS50011">
    <property type="entry name" value="PROTEIN_KINASE_DOM"/>
    <property type="match status" value="1"/>
</dbReference>
<dbReference type="AlphaFoldDB" id="A0A843X3N5"/>
<dbReference type="InterPro" id="IPR045274">
    <property type="entry name" value="WAK-like"/>
</dbReference>
<dbReference type="OrthoDB" id="75710at2759"/>
<evidence type="ECO:0000259" key="3">
    <source>
        <dbReference type="PROSITE" id="PS50011"/>
    </source>
</evidence>
<protein>
    <recommendedName>
        <fullName evidence="3">Protein kinase domain-containing protein</fullName>
    </recommendedName>
</protein>
<dbReference type="EMBL" id="NMUH01006062">
    <property type="protein sequence ID" value="MQM14368.1"/>
    <property type="molecule type" value="Genomic_DNA"/>
</dbReference>
<dbReference type="Gene3D" id="3.30.200.20">
    <property type="entry name" value="Phosphorylase Kinase, domain 1"/>
    <property type="match status" value="1"/>
</dbReference>
<dbReference type="Proteomes" id="UP000652761">
    <property type="component" value="Unassembled WGS sequence"/>
</dbReference>
<organism evidence="4 5">
    <name type="scientific">Colocasia esculenta</name>
    <name type="common">Wild taro</name>
    <name type="synonym">Arum esculentum</name>
    <dbReference type="NCBI Taxonomy" id="4460"/>
    <lineage>
        <taxon>Eukaryota</taxon>
        <taxon>Viridiplantae</taxon>
        <taxon>Streptophyta</taxon>
        <taxon>Embryophyta</taxon>
        <taxon>Tracheophyta</taxon>
        <taxon>Spermatophyta</taxon>
        <taxon>Magnoliopsida</taxon>
        <taxon>Liliopsida</taxon>
        <taxon>Araceae</taxon>
        <taxon>Aroideae</taxon>
        <taxon>Colocasieae</taxon>
        <taxon>Colocasia</taxon>
    </lineage>
</organism>
<evidence type="ECO:0000313" key="4">
    <source>
        <dbReference type="EMBL" id="MQM14368.1"/>
    </source>
</evidence>
<dbReference type="Gene3D" id="1.10.510.10">
    <property type="entry name" value="Transferase(Phosphotransferase) domain 1"/>
    <property type="match status" value="1"/>
</dbReference>
<dbReference type="GO" id="GO:0004674">
    <property type="term" value="F:protein serine/threonine kinase activity"/>
    <property type="evidence" value="ECO:0007669"/>
    <property type="project" value="TreeGrafter"/>
</dbReference>
<keyword evidence="5" id="KW-1185">Reference proteome</keyword>
<dbReference type="GO" id="GO:0007166">
    <property type="term" value="P:cell surface receptor signaling pathway"/>
    <property type="evidence" value="ECO:0007669"/>
    <property type="project" value="InterPro"/>
</dbReference>
<comment type="caution">
    <text evidence="4">The sequence shown here is derived from an EMBL/GenBank/DDBJ whole genome shotgun (WGS) entry which is preliminary data.</text>
</comment>
<dbReference type="SUPFAM" id="SSF56112">
    <property type="entry name" value="Protein kinase-like (PK-like)"/>
    <property type="match status" value="1"/>
</dbReference>
<evidence type="ECO:0000313" key="5">
    <source>
        <dbReference type="Proteomes" id="UP000652761"/>
    </source>
</evidence>
<dbReference type="PANTHER" id="PTHR27005:SF466">
    <property type="entry name" value="NON-FUNCTIONAL PSEUDOKINASE ZED1-LIKE"/>
    <property type="match status" value="1"/>
</dbReference>
<keyword evidence="2" id="KW-0067">ATP-binding</keyword>
<dbReference type="GO" id="GO:0005886">
    <property type="term" value="C:plasma membrane"/>
    <property type="evidence" value="ECO:0007669"/>
    <property type="project" value="TreeGrafter"/>
</dbReference>
<dbReference type="InterPro" id="IPR001245">
    <property type="entry name" value="Ser-Thr/Tyr_kinase_cat_dom"/>
</dbReference>
<accession>A0A843X3N5</accession>
<reference evidence="4" key="1">
    <citation type="submission" date="2017-07" db="EMBL/GenBank/DDBJ databases">
        <title>Taro Niue Genome Assembly and Annotation.</title>
        <authorList>
            <person name="Atibalentja N."/>
            <person name="Keating K."/>
            <person name="Fields C.J."/>
        </authorList>
    </citation>
    <scope>NUCLEOTIDE SEQUENCE</scope>
    <source>
        <strain evidence="4">Niue_2</strain>
        <tissue evidence="4">Leaf</tissue>
    </source>
</reference>
<name>A0A843X3N5_COLES</name>
<evidence type="ECO:0000256" key="1">
    <source>
        <dbReference type="ARBA" id="ARBA00022741"/>
    </source>
</evidence>
<keyword evidence="1" id="KW-0547">Nucleotide-binding</keyword>
<dbReference type="PANTHER" id="PTHR27005">
    <property type="entry name" value="WALL-ASSOCIATED RECEPTOR KINASE-LIKE 21"/>
    <property type="match status" value="1"/>
</dbReference>
<dbReference type="Pfam" id="PF07714">
    <property type="entry name" value="PK_Tyr_Ser-Thr"/>
    <property type="match status" value="1"/>
</dbReference>
<dbReference type="GO" id="GO:0005524">
    <property type="term" value="F:ATP binding"/>
    <property type="evidence" value="ECO:0007669"/>
    <property type="project" value="UniProtKB-KW"/>
</dbReference>
<sequence>MLGRGSKTRFLRRNRRLIQEKQAAFSMGGSRNTSQLFTAAELEEATDRYHPRRLIKLDGSHELYRATLGGQAVSVKRASPEAVRNCQGNGGGVEHLVEGMVTEIVVLSGVGHRNVAKLLGCCLETQVPALVYHLDSHGTLQGRAFAGACPSGADLLTWPSRLRAAAEVAGALHYLHRHAPVTIVHRDVKPSSVVLDEQGVPKLVDFSLSMPIPPNQTEAGIDIIAGNIYYIDPESSSTCTASEKSDVYSFGMLLLVLMLGKHPSEWEEENGFPLLSRLGSGEGEIAELVGRDELVAMASGMGEAEGKVEQLWEFADLAFECLRRRGEERPTMKETERRLREISSLMP</sequence>
<feature type="domain" description="Protein kinase" evidence="3">
    <location>
        <begin position="1"/>
        <end position="347"/>
    </location>
</feature>
<evidence type="ECO:0000256" key="2">
    <source>
        <dbReference type="ARBA" id="ARBA00022840"/>
    </source>
</evidence>
<proteinExistence type="predicted"/>